<comment type="caution">
    <text evidence="5">The sequence shown here is derived from an EMBL/GenBank/DDBJ whole genome shotgun (WGS) entry which is preliminary data.</text>
</comment>
<evidence type="ECO:0000256" key="1">
    <source>
        <dbReference type="SAM" id="MobiDB-lite"/>
    </source>
</evidence>
<dbReference type="SMART" id="SM00216">
    <property type="entry name" value="VWD"/>
    <property type="match status" value="1"/>
</dbReference>
<accession>A0ABT9NR17</accession>
<evidence type="ECO:0000313" key="5">
    <source>
        <dbReference type="EMBL" id="MDP9822828.1"/>
    </source>
</evidence>
<evidence type="ECO:0000313" key="6">
    <source>
        <dbReference type="Proteomes" id="UP001240447"/>
    </source>
</evidence>
<evidence type="ECO:0008006" key="7">
    <source>
        <dbReference type="Google" id="ProtNLM"/>
    </source>
</evidence>
<dbReference type="InterPro" id="IPR004043">
    <property type="entry name" value="LCCL"/>
</dbReference>
<feature type="region of interest" description="Disordered" evidence="1">
    <location>
        <begin position="19"/>
        <end position="40"/>
    </location>
</feature>
<feature type="compositionally biased region" description="Pro residues" evidence="1">
    <location>
        <begin position="286"/>
        <end position="308"/>
    </location>
</feature>
<feature type="domain" description="VWFD" evidence="4">
    <location>
        <begin position="310"/>
        <end position="492"/>
    </location>
</feature>
<dbReference type="EMBL" id="JAUSQM010000001">
    <property type="protein sequence ID" value="MDP9822828.1"/>
    <property type="molecule type" value="Genomic_DNA"/>
</dbReference>
<dbReference type="Pfam" id="PF00094">
    <property type="entry name" value="VWD"/>
    <property type="match status" value="1"/>
</dbReference>
<dbReference type="SUPFAM" id="SSF69848">
    <property type="entry name" value="LCCL domain"/>
    <property type="match status" value="1"/>
</dbReference>
<sequence length="697" mass="73237">MPIAIAVLLVLTACTGTTAPAESAPKEDAAATAAAAGAGGNPHTQDLWLFDGLRTLDRSGQVVEHSAAVLAHLSDLEPTGDAIELIPGATFYPLEQIGAHLKGPDGEPRTDADAVVGLVETEVGATFAVLGSVNANSQVPISIEDRFFFDMEFVGDSIAVGDLVSADYTLVQLLPTGEAAEAELNSLELAAHRAAAGALSYTADDDGDVIVLTHQLGRIVQGSTGPELPPKSDDMIDGLKKDKAKCLIRSARPGAALKCIGQHFKNFGDGALSSWQQIWRNDTPEPWRPPSPEPPPLPPAPPHPPCIHPPCGKSTGDPHLTTLDGHRYAMQAVGEFVLARHENDGVEVQIRTAAVDEHVSWVDRVAVFVGETRIIAGLDDLIIDGKAHTLRKAPHTSDGDGYELTHHNKVSVVETDAGHRIWISRGVRATINVVVAAAEADGGWAGLLGDADGDVANDLSTRDGDRLDLDPGFDEFYDLFVAGWRVSDAESLFDYAPGEDTDTFTDLAMPQAEMTVNDLGADQRAHAEAACGLAGVVMATALAECVLDYALTGEIDTLRSARVSDLVDSVLDGRTDPYGVPLDGDSPGPEAVDAWRVGGERLLGAHATDGSVTHHCPAVEADVLSGAVVYGDGTYSPDSGVCAAAVHAGVITVDGGTIEVIATVPDAAGYAARERNDVRARALRADYPWGFRVRRAD</sequence>
<dbReference type="InterPro" id="IPR001846">
    <property type="entry name" value="VWF_type-D"/>
</dbReference>
<proteinExistence type="predicted"/>
<protein>
    <recommendedName>
        <fullName evidence="7">VWFD domain-containing protein</fullName>
    </recommendedName>
</protein>
<gene>
    <name evidence="5" type="ORF">J2S59_002637</name>
</gene>
<dbReference type="PROSITE" id="PS50820">
    <property type="entry name" value="LCCL"/>
    <property type="match status" value="1"/>
</dbReference>
<keyword evidence="6" id="KW-1185">Reference proteome</keyword>
<dbReference type="PROSITE" id="PS51233">
    <property type="entry name" value="VWFD"/>
    <property type="match status" value="1"/>
</dbReference>
<evidence type="ECO:0000256" key="2">
    <source>
        <dbReference type="SAM" id="SignalP"/>
    </source>
</evidence>
<reference evidence="5 6" key="1">
    <citation type="submission" date="2023-07" db="EMBL/GenBank/DDBJ databases">
        <title>Sequencing the genomes of 1000 actinobacteria strains.</title>
        <authorList>
            <person name="Klenk H.-P."/>
        </authorList>
    </citation>
    <scope>NUCLEOTIDE SEQUENCE [LARGE SCALE GENOMIC DNA]</scope>
    <source>
        <strain evidence="5 6">GD13</strain>
    </source>
</reference>
<feature type="signal peptide" evidence="2">
    <location>
        <begin position="1"/>
        <end position="19"/>
    </location>
</feature>
<dbReference type="InterPro" id="IPR036609">
    <property type="entry name" value="LCCL_sf"/>
</dbReference>
<dbReference type="SMART" id="SM00603">
    <property type="entry name" value="LCCL"/>
    <property type="match status" value="1"/>
</dbReference>
<dbReference type="Proteomes" id="UP001240447">
    <property type="component" value="Unassembled WGS sequence"/>
</dbReference>
<dbReference type="Gene3D" id="2.170.130.20">
    <property type="entry name" value="LCCL-like domain"/>
    <property type="match status" value="1"/>
</dbReference>
<feature type="region of interest" description="Disordered" evidence="1">
    <location>
        <begin position="281"/>
        <end position="318"/>
    </location>
</feature>
<organism evidence="5 6">
    <name type="scientific">Nocardioides massiliensis</name>
    <dbReference type="NCBI Taxonomy" id="1325935"/>
    <lineage>
        <taxon>Bacteria</taxon>
        <taxon>Bacillati</taxon>
        <taxon>Actinomycetota</taxon>
        <taxon>Actinomycetes</taxon>
        <taxon>Propionibacteriales</taxon>
        <taxon>Nocardioidaceae</taxon>
        <taxon>Nocardioides</taxon>
    </lineage>
</organism>
<feature type="chain" id="PRO_5046784503" description="VWFD domain-containing protein" evidence="2">
    <location>
        <begin position="20"/>
        <end position="697"/>
    </location>
</feature>
<keyword evidence="2" id="KW-0732">Signal</keyword>
<evidence type="ECO:0000259" key="3">
    <source>
        <dbReference type="PROSITE" id="PS50820"/>
    </source>
</evidence>
<dbReference type="Pfam" id="PF03815">
    <property type="entry name" value="LCCL"/>
    <property type="match status" value="1"/>
</dbReference>
<feature type="domain" description="LCCL" evidence="3">
    <location>
        <begin position="627"/>
        <end position="661"/>
    </location>
</feature>
<name>A0ABT9NR17_9ACTN</name>
<evidence type="ECO:0000259" key="4">
    <source>
        <dbReference type="PROSITE" id="PS51233"/>
    </source>
</evidence>